<sequence length="257" mass="27552">MVQVKVKGQQQMLSGMLHEEGITIHGETKTLQELEVEAPLVNTIYGVALNYKGVLAALGEAMHEAPYKAPPKAPVLYIKPRNTINSHRCPIEMPASVTELEMGATLGVIIGKRATHVPQQEALHYVAGYTIVNDVSIPHDSVYRPAVAQKARDGFCAIGPWMVEAAALPNVEDVTIAVSINGERRMETNTSQLVRSIPALIADITEFMTLEAGDLLLVGIPENAPRAVVGDAVCIDIAGIGSLENHIVPQKIGGDAR</sequence>
<keyword evidence="3" id="KW-0413">Isomerase</keyword>
<feature type="domain" description="Fumarylacetoacetase-like C-terminal" evidence="2">
    <location>
        <begin position="43"/>
        <end position="248"/>
    </location>
</feature>
<protein>
    <submittedName>
        <fullName evidence="3">4-hydroxyphenylacetate degradation bifunctional isomerase/decarboxylase subunit HpaG1</fullName>
    </submittedName>
</protein>
<dbReference type="STRING" id="1196324.A374_16163"/>
<dbReference type="Pfam" id="PF01557">
    <property type="entry name" value="FAA_hydrolase"/>
    <property type="match status" value="1"/>
</dbReference>
<organism evidence="3 4">
    <name type="scientific">Fictibacillus macauensis ZFHKF-1</name>
    <dbReference type="NCBI Taxonomy" id="1196324"/>
    <lineage>
        <taxon>Bacteria</taxon>
        <taxon>Bacillati</taxon>
        <taxon>Bacillota</taxon>
        <taxon>Bacilli</taxon>
        <taxon>Bacillales</taxon>
        <taxon>Fictibacillaceae</taxon>
        <taxon>Fictibacillus</taxon>
    </lineage>
</organism>
<evidence type="ECO:0000313" key="4">
    <source>
        <dbReference type="Proteomes" id="UP000004080"/>
    </source>
</evidence>
<evidence type="ECO:0000259" key="2">
    <source>
        <dbReference type="Pfam" id="PF01557"/>
    </source>
</evidence>
<dbReference type="RefSeq" id="WP_007203305.1">
    <property type="nucleotide sequence ID" value="NZ_AKKV01000036.1"/>
</dbReference>
<gene>
    <name evidence="3" type="ORF">A374_16163</name>
</gene>
<dbReference type="NCBIfam" id="TIGR02305">
    <property type="entry name" value="HpaG-N-term"/>
    <property type="match status" value="1"/>
</dbReference>
<dbReference type="PATRIC" id="fig|1196324.3.peg.3307"/>
<keyword evidence="1" id="KW-0479">Metal-binding</keyword>
<accession>I8AFC7</accession>
<reference evidence="3 4" key="1">
    <citation type="journal article" date="2012" name="J. Bacteriol.">
        <title>Genome of Bacillus macauensis ZFHKF-1, a Long-Chain-Forming Bacterium.</title>
        <authorList>
            <person name="Cai L."/>
            <person name="Zhang T."/>
        </authorList>
    </citation>
    <scope>NUCLEOTIDE SEQUENCE [LARGE SCALE GENOMIC DNA]</scope>
    <source>
        <strain evidence="3 4">ZFHKF-1</strain>
    </source>
</reference>
<comment type="caution">
    <text evidence="3">The sequence shown here is derived from an EMBL/GenBank/DDBJ whole genome shotgun (WGS) entry which is preliminary data.</text>
</comment>
<evidence type="ECO:0000256" key="1">
    <source>
        <dbReference type="ARBA" id="ARBA00022723"/>
    </source>
</evidence>
<dbReference type="InterPro" id="IPR011234">
    <property type="entry name" value="Fumarylacetoacetase-like_C"/>
</dbReference>
<dbReference type="PANTHER" id="PTHR11820:SF114">
    <property type="entry name" value="4-HYDROXYPHENYLACETATE CATABOLISM PROTEIN"/>
    <property type="match status" value="1"/>
</dbReference>
<dbReference type="OrthoDB" id="9805307at2"/>
<dbReference type="InterPro" id="IPR036663">
    <property type="entry name" value="Fumarylacetoacetase_C_sf"/>
</dbReference>
<keyword evidence="4" id="KW-1185">Reference proteome</keyword>
<evidence type="ECO:0000313" key="3">
    <source>
        <dbReference type="EMBL" id="EIT84337.1"/>
    </source>
</evidence>
<dbReference type="Gene3D" id="3.90.850.10">
    <property type="entry name" value="Fumarylacetoacetase-like, C-terminal domain"/>
    <property type="match status" value="1"/>
</dbReference>
<dbReference type="Proteomes" id="UP000004080">
    <property type="component" value="Unassembled WGS sequence"/>
</dbReference>
<dbReference type="GO" id="GO:0018800">
    <property type="term" value="F:5-oxopent-3-ene-1,2,5-tricarboxylate decarboxylase activity"/>
    <property type="evidence" value="ECO:0007669"/>
    <property type="project" value="InterPro"/>
</dbReference>
<proteinExistence type="predicted"/>
<name>I8AFC7_9BACL</name>
<dbReference type="GO" id="GO:0008704">
    <property type="term" value="F:5-carboxymethyl-2-hydroxymuconate delta-isomerase activity"/>
    <property type="evidence" value="ECO:0007669"/>
    <property type="project" value="InterPro"/>
</dbReference>
<dbReference type="eggNOG" id="COG0179">
    <property type="taxonomic scope" value="Bacteria"/>
</dbReference>
<dbReference type="SUPFAM" id="SSF56529">
    <property type="entry name" value="FAH"/>
    <property type="match status" value="1"/>
</dbReference>
<dbReference type="AlphaFoldDB" id="I8AFC7"/>
<dbReference type="EMBL" id="AKKV01000036">
    <property type="protein sequence ID" value="EIT84337.1"/>
    <property type="molecule type" value="Genomic_DNA"/>
</dbReference>
<dbReference type="PANTHER" id="PTHR11820">
    <property type="entry name" value="ACYLPYRUVASE"/>
    <property type="match status" value="1"/>
</dbReference>
<dbReference type="GO" id="GO:0046872">
    <property type="term" value="F:metal ion binding"/>
    <property type="evidence" value="ECO:0007669"/>
    <property type="project" value="UniProtKB-KW"/>
</dbReference>
<dbReference type="InterPro" id="IPR012686">
    <property type="entry name" value="HPA_isomer/decarb_N"/>
</dbReference>